<dbReference type="FunFam" id="3.90.110.10:FF:000009">
    <property type="entry name" value="Malate dehydrogenase"/>
    <property type="match status" value="1"/>
</dbReference>
<dbReference type="Pfam" id="PF02866">
    <property type="entry name" value="Ldh_1_C"/>
    <property type="match status" value="1"/>
</dbReference>
<dbReference type="FunFam" id="3.40.50.720:FF:000268">
    <property type="entry name" value="Malate dehydrogenase"/>
    <property type="match status" value="1"/>
</dbReference>
<name>A0AA39M3K4_9BILA</name>
<keyword evidence="11" id="KW-0812">Transmembrane</keyword>
<dbReference type="InterPro" id="IPR036291">
    <property type="entry name" value="NAD(P)-bd_dom_sf"/>
</dbReference>
<evidence type="ECO:0000256" key="5">
    <source>
        <dbReference type="ARBA" id="ARBA00023027"/>
    </source>
</evidence>
<dbReference type="AlphaFoldDB" id="A0AA39M3K4"/>
<keyword evidence="4 9" id="KW-0560">Oxidoreductase</keyword>
<evidence type="ECO:0000313" key="15">
    <source>
        <dbReference type="Proteomes" id="UP001175271"/>
    </source>
</evidence>
<evidence type="ECO:0000256" key="10">
    <source>
        <dbReference type="RuleBase" id="RU003405"/>
    </source>
</evidence>
<dbReference type="GO" id="GO:0006099">
    <property type="term" value="P:tricarboxylic acid cycle"/>
    <property type="evidence" value="ECO:0007669"/>
    <property type="project" value="UniProtKB-KW"/>
</dbReference>
<evidence type="ECO:0000256" key="9">
    <source>
        <dbReference type="RuleBase" id="RU003369"/>
    </source>
</evidence>
<dbReference type="PROSITE" id="PS00068">
    <property type="entry name" value="MDH"/>
    <property type="match status" value="1"/>
</dbReference>
<evidence type="ECO:0000256" key="1">
    <source>
        <dbReference type="ARBA" id="ARBA00008824"/>
    </source>
</evidence>
<evidence type="ECO:0000256" key="11">
    <source>
        <dbReference type="SAM" id="Phobius"/>
    </source>
</evidence>
<dbReference type="SUPFAM" id="SSF56327">
    <property type="entry name" value="LDH C-terminal domain-like"/>
    <property type="match status" value="1"/>
</dbReference>
<dbReference type="EMBL" id="JAUCMV010000002">
    <property type="protein sequence ID" value="KAK0419627.1"/>
    <property type="molecule type" value="Genomic_DNA"/>
</dbReference>
<dbReference type="Gene3D" id="3.90.110.10">
    <property type="entry name" value="Lactate dehydrogenase/glycoside hydrolase, family 4, C-terminal"/>
    <property type="match status" value="1"/>
</dbReference>
<dbReference type="InterPro" id="IPR001557">
    <property type="entry name" value="L-lactate/malate_DH"/>
</dbReference>
<proteinExistence type="inferred from homology"/>
<feature type="domain" description="Lactate/malate dehydrogenase N-terminal" evidence="12">
    <location>
        <begin position="30"/>
        <end position="172"/>
    </location>
</feature>
<dbReference type="PIRSF" id="PIRSF000102">
    <property type="entry name" value="Lac_mal_DH"/>
    <property type="match status" value="1"/>
</dbReference>
<dbReference type="PANTHER" id="PTHR11540:SF16">
    <property type="entry name" value="MALATE DEHYDROGENASE, MITOCHONDRIAL"/>
    <property type="match status" value="1"/>
</dbReference>
<reference evidence="14" key="1">
    <citation type="submission" date="2023-06" db="EMBL/GenBank/DDBJ databases">
        <title>Genomic analysis of the entomopathogenic nematode Steinernema hermaphroditum.</title>
        <authorList>
            <person name="Schwarz E.M."/>
            <person name="Heppert J.K."/>
            <person name="Baniya A."/>
            <person name="Schwartz H.T."/>
            <person name="Tan C.-H."/>
            <person name="Antoshechkin I."/>
            <person name="Sternberg P.W."/>
            <person name="Goodrich-Blair H."/>
            <person name="Dillman A.R."/>
        </authorList>
    </citation>
    <scope>NUCLEOTIDE SEQUENCE</scope>
    <source>
        <strain evidence="14">PS9179</strain>
        <tissue evidence="14">Whole animal</tissue>
    </source>
</reference>
<dbReference type="GO" id="GO:0070013">
    <property type="term" value="C:intracellular organelle lumen"/>
    <property type="evidence" value="ECO:0007669"/>
    <property type="project" value="UniProtKB-ARBA"/>
</dbReference>
<keyword evidence="11" id="KW-0472">Membrane</keyword>
<evidence type="ECO:0000259" key="12">
    <source>
        <dbReference type="Pfam" id="PF00056"/>
    </source>
</evidence>
<evidence type="ECO:0000259" key="13">
    <source>
        <dbReference type="Pfam" id="PF02866"/>
    </source>
</evidence>
<evidence type="ECO:0000256" key="6">
    <source>
        <dbReference type="ARBA" id="ARBA00048313"/>
    </source>
</evidence>
<evidence type="ECO:0000256" key="8">
    <source>
        <dbReference type="PIRSR" id="PIRSR000102-3"/>
    </source>
</evidence>
<evidence type="ECO:0000256" key="2">
    <source>
        <dbReference type="ARBA" id="ARBA00011738"/>
    </source>
</evidence>
<comment type="catalytic activity">
    <reaction evidence="6 10">
        <text>(S)-malate + NAD(+) = oxaloacetate + NADH + H(+)</text>
        <dbReference type="Rhea" id="RHEA:21432"/>
        <dbReference type="ChEBI" id="CHEBI:15378"/>
        <dbReference type="ChEBI" id="CHEBI:15589"/>
        <dbReference type="ChEBI" id="CHEBI:16452"/>
        <dbReference type="ChEBI" id="CHEBI:57540"/>
        <dbReference type="ChEBI" id="CHEBI:57945"/>
        <dbReference type="EC" id="1.1.1.37"/>
    </reaction>
</comment>
<keyword evidence="3 10" id="KW-0816">Tricarboxylic acid cycle</keyword>
<evidence type="ECO:0000256" key="3">
    <source>
        <dbReference type="ARBA" id="ARBA00022532"/>
    </source>
</evidence>
<dbReference type="InterPro" id="IPR022383">
    <property type="entry name" value="Lactate/malate_DH_C"/>
</dbReference>
<comment type="similarity">
    <text evidence="1">Belongs to the LDH/MDH superfamily. MDH type 1 family.</text>
</comment>
<keyword evidence="11" id="KW-1133">Transmembrane helix</keyword>
<evidence type="ECO:0000256" key="7">
    <source>
        <dbReference type="PIRSR" id="PIRSR000102-1"/>
    </source>
</evidence>
<dbReference type="InterPro" id="IPR001252">
    <property type="entry name" value="Malate_DH_AS"/>
</dbReference>
<evidence type="ECO:0000256" key="4">
    <source>
        <dbReference type="ARBA" id="ARBA00023002"/>
    </source>
</evidence>
<feature type="binding site" evidence="8">
    <location>
        <begin position="144"/>
        <end position="146"/>
    </location>
    <ligand>
        <name>NAD(+)</name>
        <dbReference type="ChEBI" id="CHEBI:57540"/>
    </ligand>
</feature>
<protein>
    <recommendedName>
        <fullName evidence="10">Malate dehydrogenase</fullName>
        <ecNumber evidence="10">1.1.1.37</ecNumber>
    </recommendedName>
</protein>
<dbReference type="SUPFAM" id="SSF51735">
    <property type="entry name" value="NAD(P)-binding Rossmann-fold domains"/>
    <property type="match status" value="1"/>
</dbReference>
<dbReference type="InterPro" id="IPR015955">
    <property type="entry name" value="Lactate_DH/Glyco_Ohase_4_C"/>
</dbReference>
<sequence length="351" mass="36878">MALSSKTVGKSLVASGLRVASANNTSSAPKVALLGANGEIGKLLALLLVADPNIASLALYHPTGIRRVAADISQIDSVVNVTGHTEVTGLQEALKNANIVVIAAEEPRKPGMTNDNFFDTNARLVSYFAAFASAICPSALVAIITNPVNSMVPVAVEVFKKKGVYDPNRIFGVTTLDVVRSQVFVKNLKNLAAASCVVPVIGGHSGKTTIPVFSMVRPKMTFTEDEVKELTKDIRSDGIAAQAGATPLAAASAGARFLRALVSAVRGYKMTEFAYVYIGDVGEIFSTPIPGVEFFSAAVELGPNGVEKILGLGNLNAYEKKLVAEAIPELKKEISKGVAFIEASQIVFPKC</sequence>
<keyword evidence="15" id="KW-1185">Reference proteome</keyword>
<gene>
    <name evidence="14" type="ORF">QR680_014238</name>
</gene>
<dbReference type="EC" id="1.1.1.37" evidence="10"/>
<dbReference type="GO" id="GO:0005739">
    <property type="term" value="C:mitochondrion"/>
    <property type="evidence" value="ECO:0007669"/>
    <property type="project" value="TreeGrafter"/>
</dbReference>
<dbReference type="PANTHER" id="PTHR11540">
    <property type="entry name" value="MALATE AND LACTATE DEHYDROGENASE"/>
    <property type="match status" value="1"/>
</dbReference>
<feature type="active site" description="Proton acceptor" evidence="7">
    <location>
        <position position="204"/>
    </location>
</feature>
<feature type="binding site" evidence="8">
    <location>
        <position position="121"/>
    </location>
    <ligand>
        <name>NAD(+)</name>
        <dbReference type="ChEBI" id="CHEBI:57540"/>
    </ligand>
</feature>
<dbReference type="NCBIfam" id="TIGR01772">
    <property type="entry name" value="MDH_euk_gproteo"/>
    <property type="match status" value="1"/>
</dbReference>
<dbReference type="Proteomes" id="UP001175271">
    <property type="component" value="Unassembled WGS sequence"/>
</dbReference>
<keyword evidence="5 8" id="KW-0520">NAD</keyword>
<dbReference type="Gene3D" id="3.40.50.720">
    <property type="entry name" value="NAD(P)-binding Rossmann-like Domain"/>
    <property type="match status" value="1"/>
</dbReference>
<feature type="transmembrane region" description="Helical" evidence="11">
    <location>
        <begin position="124"/>
        <end position="144"/>
    </location>
</feature>
<dbReference type="InterPro" id="IPR001236">
    <property type="entry name" value="Lactate/malate_DH_N"/>
</dbReference>
<dbReference type="GO" id="GO:0006108">
    <property type="term" value="P:malate metabolic process"/>
    <property type="evidence" value="ECO:0007669"/>
    <property type="project" value="InterPro"/>
</dbReference>
<organism evidence="14 15">
    <name type="scientific">Steinernema hermaphroditum</name>
    <dbReference type="NCBI Taxonomy" id="289476"/>
    <lineage>
        <taxon>Eukaryota</taxon>
        <taxon>Metazoa</taxon>
        <taxon>Ecdysozoa</taxon>
        <taxon>Nematoda</taxon>
        <taxon>Chromadorea</taxon>
        <taxon>Rhabditida</taxon>
        <taxon>Tylenchina</taxon>
        <taxon>Panagrolaimomorpha</taxon>
        <taxon>Strongyloidoidea</taxon>
        <taxon>Steinernematidae</taxon>
        <taxon>Steinernema</taxon>
    </lineage>
</organism>
<dbReference type="InterPro" id="IPR010097">
    <property type="entry name" value="Malate_DH_type1"/>
</dbReference>
<dbReference type="Pfam" id="PF00056">
    <property type="entry name" value="Ldh_1_N"/>
    <property type="match status" value="1"/>
</dbReference>
<feature type="domain" description="Lactate/malate dehydrogenase C-terminal" evidence="13">
    <location>
        <begin position="174"/>
        <end position="340"/>
    </location>
</feature>
<comment type="subunit">
    <text evidence="2">Homodimer.</text>
</comment>
<evidence type="ECO:0000313" key="14">
    <source>
        <dbReference type="EMBL" id="KAK0419627.1"/>
    </source>
</evidence>
<feature type="binding site" evidence="8">
    <location>
        <begin position="35"/>
        <end position="41"/>
    </location>
    <ligand>
        <name>NAD(+)</name>
        <dbReference type="ChEBI" id="CHEBI:57540"/>
    </ligand>
</feature>
<comment type="caution">
    <text evidence="14">The sequence shown here is derived from an EMBL/GenBank/DDBJ whole genome shotgun (WGS) entry which is preliminary data.</text>
</comment>
<accession>A0AA39M3K4</accession>
<dbReference type="GO" id="GO:0030060">
    <property type="term" value="F:L-malate dehydrogenase (NAD+) activity"/>
    <property type="evidence" value="ECO:0007669"/>
    <property type="project" value="UniProtKB-EC"/>
</dbReference>